<reference evidence="1" key="1">
    <citation type="submission" date="2020-10" db="EMBL/GenBank/DDBJ databases">
        <authorList>
            <person name="Gilroy R."/>
        </authorList>
    </citation>
    <scope>NUCLEOTIDE SEQUENCE</scope>
    <source>
        <strain evidence="1">1748</strain>
    </source>
</reference>
<sequence length="827" mass="89129">SSIVETTYTVALPTGDDFLASFVGGINTYKAGETVQITITLLDENMELDASCVTSKAAITPEVTLNDNGTYTISFTMPASNVSLTVTPKQSKAVITSITVVNSGYSSYSIMLKDAEGNTIGVNQELSAGTTLHFTLGGVYGSSKNETMGVYVNGVKYKGAMSSETFNFEGSLVLPKGEVSIVVFDDQSTVSETGYQLTYAEQKGLALYGYDATKKYTSFKGALVRQPGYILKSVSTKVGDVTTPIENVEFTDNAYVFDIELTADTELLVEVEYTEPVTIKYENTEHLNSSSLGELVHTATVGDEISFMYSLEANYYVTGPVTYTGLSEEDFTTNTTNRVVFTIPEDVTEITITFHVAENVALSYTANENIETVLISSSAYPYSSQSITSIAGNTTVYAFVQPKAGFILSGAKVNGTAVDSSSIESNINNSFIKEGYRITVEVGTADINLEFEVIKGVAITAEAITYGGETIGELTLSKKTVVAGDEVTVTMNAPLYKLTNLVDLNGQTLTDLTIDESGSSATFKAPDKDVKLQATVEKKQTQAVDVEIGEGLDFISIVGEQSGTEVYATTNGAEFLPGERITVNYYSQSYNVKVYVDLKDGTSEEVEEVYSGSCMITLTENITAIRVETVPFTTYTINFTLDTEAGVPSDLDYELMTDGYENLTVEDGQIQVNEGTRFYIRIFSDAPEGKEYVATAQDAEGNTESVPVATGFSYVYYTVTEPVTITISLATSCIATINNLVYARCSLLTPDKSADTEFDLTWEQSIKITSDTYQYVRIAPTQSVGDVNYTITVGENTFTGTVKGGESSDVDVGLITGNISIEITSAN</sequence>
<protein>
    <submittedName>
        <fullName evidence="1">Uncharacterized protein</fullName>
    </submittedName>
</protein>
<evidence type="ECO:0000313" key="1">
    <source>
        <dbReference type="EMBL" id="MBO8414323.1"/>
    </source>
</evidence>
<comment type="caution">
    <text evidence="1">The sequence shown here is derived from an EMBL/GenBank/DDBJ whole genome shotgun (WGS) entry which is preliminary data.</text>
</comment>
<organism evidence="1 2">
    <name type="scientific">Candidatus Scatoplasma merdavium</name>
    <dbReference type="NCBI Taxonomy" id="2840932"/>
    <lineage>
        <taxon>Bacteria</taxon>
        <taxon>Bacillati</taxon>
        <taxon>Bacillota</taxon>
        <taxon>Bacilli</taxon>
        <taxon>Bacillales</taxon>
        <taxon>Candidatus Scatoplasma</taxon>
    </lineage>
</organism>
<accession>A0A9D9GR41</accession>
<gene>
    <name evidence="1" type="ORF">IAC78_02455</name>
</gene>
<dbReference type="AlphaFoldDB" id="A0A9D9GR41"/>
<reference evidence="1" key="2">
    <citation type="journal article" date="2021" name="PeerJ">
        <title>Extensive microbial diversity within the chicken gut microbiome revealed by metagenomics and culture.</title>
        <authorList>
            <person name="Gilroy R."/>
            <person name="Ravi A."/>
            <person name="Getino M."/>
            <person name="Pursley I."/>
            <person name="Horton D.L."/>
            <person name="Alikhan N.F."/>
            <person name="Baker D."/>
            <person name="Gharbi K."/>
            <person name="Hall N."/>
            <person name="Watson M."/>
            <person name="Adriaenssens E.M."/>
            <person name="Foster-Nyarko E."/>
            <person name="Jarju S."/>
            <person name="Secka A."/>
            <person name="Antonio M."/>
            <person name="Oren A."/>
            <person name="Chaudhuri R.R."/>
            <person name="La Ragione R."/>
            <person name="Hildebrand F."/>
            <person name="Pallen M.J."/>
        </authorList>
    </citation>
    <scope>NUCLEOTIDE SEQUENCE</scope>
    <source>
        <strain evidence="1">1748</strain>
    </source>
</reference>
<name>A0A9D9GR41_9BACL</name>
<dbReference type="Proteomes" id="UP000823629">
    <property type="component" value="Unassembled WGS sequence"/>
</dbReference>
<evidence type="ECO:0000313" key="2">
    <source>
        <dbReference type="Proteomes" id="UP000823629"/>
    </source>
</evidence>
<feature type="non-terminal residue" evidence="1">
    <location>
        <position position="1"/>
    </location>
</feature>
<dbReference type="EMBL" id="JADING010000069">
    <property type="protein sequence ID" value="MBO8414323.1"/>
    <property type="molecule type" value="Genomic_DNA"/>
</dbReference>
<proteinExistence type="predicted"/>